<accession>A0A2S2E653</accession>
<proteinExistence type="predicted"/>
<dbReference type="NCBIfam" id="NF003814">
    <property type="entry name" value="PRK05406.1-3"/>
    <property type="match status" value="1"/>
</dbReference>
<keyword evidence="2" id="KW-1185">Reference proteome</keyword>
<dbReference type="Gene3D" id="3.20.20.370">
    <property type="entry name" value="Glycoside hydrolase/deacetylase"/>
    <property type="match status" value="1"/>
</dbReference>
<dbReference type="Pfam" id="PF03746">
    <property type="entry name" value="LamB_YcsF"/>
    <property type="match status" value="1"/>
</dbReference>
<dbReference type="GO" id="GO:0005975">
    <property type="term" value="P:carbohydrate metabolic process"/>
    <property type="evidence" value="ECO:0007669"/>
    <property type="project" value="InterPro"/>
</dbReference>
<dbReference type="NCBIfam" id="NF003816">
    <property type="entry name" value="PRK05406.1-5"/>
    <property type="match status" value="1"/>
</dbReference>
<protein>
    <submittedName>
        <fullName evidence="1">UPF0271 protein</fullName>
    </submittedName>
</protein>
<dbReference type="AlphaFoldDB" id="A0A2S2E653"/>
<dbReference type="InterPro" id="IPR005501">
    <property type="entry name" value="LamB/YcsF/PxpA-like"/>
</dbReference>
<reference evidence="1 2" key="1">
    <citation type="submission" date="2018-05" db="EMBL/GenBank/DDBJ databases">
        <title>Salinimonas sp. HMF8227 Genome sequencing and assembly.</title>
        <authorList>
            <person name="Kang H."/>
            <person name="Kang J."/>
            <person name="Cha I."/>
            <person name="Kim H."/>
            <person name="Joh K."/>
        </authorList>
    </citation>
    <scope>NUCLEOTIDE SEQUENCE [LARGE SCALE GENOMIC DNA]</scope>
    <source>
        <strain evidence="1 2">HMF8227</strain>
    </source>
</reference>
<dbReference type="OrthoDB" id="9773478at2"/>
<evidence type="ECO:0000313" key="2">
    <source>
        <dbReference type="Proteomes" id="UP000245728"/>
    </source>
</evidence>
<dbReference type="PANTHER" id="PTHR30292:SF0">
    <property type="entry name" value="5-OXOPROLINASE SUBUNIT A"/>
    <property type="match status" value="1"/>
</dbReference>
<evidence type="ECO:0000313" key="1">
    <source>
        <dbReference type="EMBL" id="AWL13113.1"/>
    </source>
</evidence>
<dbReference type="SUPFAM" id="SSF88713">
    <property type="entry name" value="Glycoside hydrolase/deacetylase"/>
    <property type="match status" value="1"/>
</dbReference>
<gene>
    <name evidence="1" type="ORF">HMF8227_02661</name>
</gene>
<dbReference type="RefSeq" id="WP_109340632.1">
    <property type="nucleotide sequence ID" value="NZ_CP029347.1"/>
</dbReference>
<dbReference type="CDD" id="cd10787">
    <property type="entry name" value="LamB_YcsF_like"/>
    <property type="match status" value="1"/>
</dbReference>
<dbReference type="EMBL" id="CP029347">
    <property type="protein sequence ID" value="AWL13113.1"/>
    <property type="molecule type" value="Genomic_DNA"/>
</dbReference>
<dbReference type="PANTHER" id="PTHR30292">
    <property type="entry name" value="UNCHARACTERIZED PROTEIN YBGL-RELATED"/>
    <property type="match status" value="1"/>
</dbReference>
<sequence>MKLNCDLGEGFGSWKMGLDDQVMPYIDQANIACGFHAGDPDVMAHTLAMAVEHGVEIGAHPGYPDMQGFGRRSIPMTTDQIIHCLHYQVGALGALAAAQGARLSYVKPHGALYNDMIKDDAICDAVFAALACYPQPLTLMMLATGDATHYRNKAEQYGIELYLEAFADRRYTEHGYLTPRSEEGAVLDDEQTLEQVQSLFSKGVVVAADGSELPLNADTLCVHGDNPHAVAMVKRIRELLSSL</sequence>
<dbReference type="Proteomes" id="UP000245728">
    <property type="component" value="Chromosome"/>
</dbReference>
<organism evidence="1 2">
    <name type="scientific">Saliniradius amylolyticus</name>
    <dbReference type="NCBI Taxonomy" id="2183582"/>
    <lineage>
        <taxon>Bacteria</taxon>
        <taxon>Pseudomonadati</taxon>
        <taxon>Pseudomonadota</taxon>
        <taxon>Gammaproteobacteria</taxon>
        <taxon>Alteromonadales</taxon>
        <taxon>Alteromonadaceae</taxon>
        <taxon>Saliniradius</taxon>
    </lineage>
</organism>
<dbReference type="KEGG" id="salh:HMF8227_02661"/>
<name>A0A2S2E653_9ALTE</name>
<dbReference type="InterPro" id="IPR011330">
    <property type="entry name" value="Glyco_hydro/deAcase_b/a-brl"/>
</dbReference>